<gene>
    <name evidence="6" type="primary">pgdS</name>
    <name evidence="6" type="ORF">NCTC12858_00954</name>
</gene>
<dbReference type="EC" id="3.4.19.-" evidence="6"/>
<keyword evidence="4" id="KW-0788">Thiol protease</keyword>
<feature type="domain" description="NlpC/P60" evidence="5">
    <location>
        <begin position="70"/>
        <end position="197"/>
    </location>
</feature>
<dbReference type="PROSITE" id="PS51935">
    <property type="entry name" value="NLPC_P60"/>
    <property type="match status" value="1"/>
</dbReference>
<dbReference type="Proteomes" id="UP000249300">
    <property type="component" value="Chromosome 1"/>
</dbReference>
<evidence type="ECO:0000256" key="4">
    <source>
        <dbReference type="ARBA" id="ARBA00022807"/>
    </source>
</evidence>
<dbReference type="GO" id="GO:0006508">
    <property type="term" value="P:proteolysis"/>
    <property type="evidence" value="ECO:0007669"/>
    <property type="project" value="UniProtKB-KW"/>
</dbReference>
<dbReference type="PANTHER" id="PTHR47053">
    <property type="entry name" value="MUREIN DD-ENDOPEPTIDASE MEPH-RELATED"/>
    <property type="match status" value="1"/>
</dbReference>
<name>A0A2X4PK41_9PORP</name>
<dbReference type="Gene3D" id="3.90.1720.10">
    <property type="entry name" value="endopeptidase domain like (from Nostoc punctiforme)"/>
    <property type="match status" value="1"/>
</dbReference>
<dbReference type="Pfam" id="PF00877">
    <property type="entry name" value="NLPC_P60"/>
    <property type="match status" value="1"/>
</dbReference>
<dbReference type="EMBL" id="LS483447">
    <property type="protein sequence ID" value="SQH73110.1"/>
    <property type="molecule type" value="Genomic_DNA"/>
</dbReference>
<keyword evidence="2" id="KW-0645">Protease</keyword>
<keyword evidence="3 6" id="KW-0378">Hydrolase</keyword>
<sequence length="250" mass="27811">MASREGRADSIGKRMSSTRLSARALIYAFCIGLSVLLVAKSFASNTPPPKNTKKTTSVIPQKEEQHLSVSTLVSQIIKEGKKFLGKPYRYKGPSKFPMDCSGFVCHIFSQFNIQLPRTSRDQHAYTESTDKPQPGDLIFFKGRNARSPRVGHVAMIVEVDGDDITMMHSSCSRGIIVQKYNTQPYYVRRFIGIGRVPELAEMLKNEEGQKKLLLLQPYLPGLGLSIFSDSLQEEGNTGDVNTPAYSTETI</sequence>
<evidence type="ECO:0000256" key="1">
    <source>
        <dbReference type="ARBA" id="ARBA00007074"/>
    </source>
</evidence>
<dbReference type="SUPFAM" id="SSF54001">
    <property type="entry name" value="Cysteine proteinases"/>
    <property type="match status" value="1"/>
</dbReference>
<evidence type="ECO:0000259" key="5">
    <source>
        <dbReference type="PROSITE" id="PS51935"/>
    </source>
</evidence>
<keyword evidence="7" id="KW-1185">Reference proteome</keyword>
<dbReference type="InterPro" id="IPR000064">
    <property type="entry name" value="NLP_P60_dom"/>
</dbReference>
<dbReference type="InterPro" id="IPR038765">
    <property type="entry name" value="Papain-like_cys_pep_sf"/>
</dbReference>
<evidence type="ECO:0000313" key="6">
    <source>
        <dbReference type="EMBL" id="SQH73110.1"/>
    </source>
</evidence>
<organism evidence="6 7">
    <name type="scientific">Porphyromonas crevioricanis</name>
    <dbReference type="NCBI Taxonomy" id="393921"/>
    <lineage>
        <taxon>Bacteria</taxon>
        <taxon>Pseudomonadati</taxon>
        <taxon>Bacteroidota</taxon>
        <taxon>Bacteroidia</taxon>
        <taxon>Bacteroidales</taxon>
        <taxon>Porphyromonadaceae</taxon>
        <taxon>Porphyromonas</taxon>
    </lineage>
</organism>
<dbReference type="InterPro" id="IPR051202">
    <property type="entry name" value="Peptidase_C40"/>
</dbReference>
<dbReference type="GO" id="GO:0008234">
    <property type="term" value="F:cysteine-type peptidase activity"/>
    <property type="evidence" value="ECO:0007669"/>
    <property type="project" value="UniProtKB-KW"/>
</dbReference>
<protein>
    <submittedName>
        <fullName evidence="6">Gamma-DL-glutamyl hydrolase</fullName>
        <ecNumber evidence="6">3.4.19.-</ecNumber>
    </submittedName>
</protein>
<accession>A0A2X4PK41</accession>
<evidence type="ECO:0000256" key="3">
    <source>
        <dbReference type="ARBA" id="ARBA00022801"/>
    </source>
</evidence>
<reference evidence="6 7" key="1">
    <citation type="submission" date="2018-06" db="EMBL/GenBank/DDBJ databases">
        <authorList>
            <consortium name="Pathogen Informatics"/>
            <person name="Doyle S."/>
        </authorList>
    </citation>
    <scope>NUCLEOTIDE SEQUENCE [LARGE SCALE GENOMIC DNA]</scope>
    <source>
        <strain evidence="6 7">NCTC12858</strain>
    </source>
</reference>
<evidence type="ECO:0000313" key="7">
    <source>
        <dbReference type="Proteomes" id="UP000249300"/>
    </source>
</evidence>
<evidence type="ECO:0000256" key="2">
    <source>
        <dbReference type="ARBA" id="ARBA00022670"/>
    </source>
</evidence>
<proteinExistence type="inferred from homology"/>
<dbReference type="AlphaFoldDB" id="A0A2X4PK41"/>
<dbReference type="PANTHER" id="PTHR47053:SF1">
    <property type="entry name" value="MUREIN DD-ENDOPEPTIDASE MEPH-RELATED"/>
    <property type="match status" value="1"/>
</dbReference>
<comment type="similarity">
    <text evidence="1">Belongs to the peptidase C40 family.</text>
</comment>
<dbReference type="KEGG" id="pcre:NCTC12858_00954"/>